<feature type="active site" evidence="5">
    <location>
        <position position="219"/>
    </location>
</feature>
<dbReference type="AlphaFoldDB" id="A0A2M8ETE7"/>
<evidence type="ECO:0000313" key="8">
    <source>
        <dbReference type="EMBL" id="PJC28389.1"/>
    </source>
</evidence>
<dbReference type="InterPro" id="IPR050858">
    <property type="entry name" value="Mal-CoA-ACP_Trans/PKS_FabD"/>
</dbReference>
<dbReference type="InterPro" id="IPR016035">
    <property type="entry name" value="Acyl_Trfase/lysoPLipase"/>
</dbReference>
<dbReference type="Proteomes" id="UP000229816">
    <property type="component" value="Unassembled WGS sequence"/>
</dbReference>
<sequence length="334" mass="37589">MFKESEERQISKEREPLTKTTWLFPGQGAQFVGMGRELFEKDPAVRAIWEKADEILGFSISEISFNGPAEELNRTVNTQLATFVDSYANMFFAKKKSDENNDFSQPPVFVAGLSFGQYNALVAADSLTFEDGLRLVWKRADLTQKEAENNPAGMMAVRVAEDSRVLKDALRQFSLDLCVVNNDELVVIGGPKTKLGEAEEWFRKQKIKTKTLNISGAFHSRLMIPVVERFTQALEKVDIKPAKIPIIANTTARPITTKEEIKEELIDHLTRTVRWRETINYLKEQGIEKTLEFGESGVVTKINKKLLGGVAAAVTIAGIAAVIFWRHRYSQSSK</sequence>
<evidence type="ECO:0000256" key="1">
    <source>
        <dbReference type="ARBA" id="ARBA00022679"/>
    </source>
</evidence>
<evidence type="ECO:0000259" key="7">
    <source>
        <dbReference type="SMART" id="SM00827"/>
    </source>
</evidence>
<dbReference type="GO" id="GO:0006633">
    <property type="term" value="P:fatty acid biosynthetic process"/>
    <property type="evidence" value="ECO:0007669"/>
    <property type="project" value="InterPro"/>
</dbReference>
<dbReference type="InterPro" id="IPR024925">
    <property type="entry name" value="Malonyl_CoA-ACP_transAc"/>
</dbReference>
<dbReference type="GO" id="GO:0004314">
    <property type="term" value="F:[acyl-carrier-protein] S-malonyltransferase activity"/>
    <property type="evidence" value="ECO:0007669"/>
    <property type="project" value="UniProtKB-EC"/>
</dbReference>
<comment type="caution">
    <text evidence="8">The sequence shown here is derived from an EMBL/GenBank/DDBJ whole genome shotgun (WGS) entry which is preliminary data.</text>
</comment>
<dbReference type="Pfam" id="PF00698">
    <property type="entry name" value="Acyl_transf_1"/>
    <property type="match status" value="1"/>
</dbReference>
<dbReference type="PANTHER" id="PTHR42681">
    <property type="entry name" value="MALONYL-COA-ACYL CARRIER PROTEIN TRANSACYLASE, MITOCHONDRIAL"/>
    <property type="match status" value="1"/>
</dbReference>
<dbReference type="PRINTS" id="PR01483">
    <property type="entry name" value="FASYNTHASE"/>
</dbReference>
<dbReference type="InterPro" id="IPR003965">
    <property type="entry name" value="Fatty_acid_synthase"/>
</dbReference>
<accession>A0A2M8ETE7</accession>
<dbReference type="InterPro" id="IPR014043">
    <property type="entry name" value="Acyl_transferase_dom"/>
</dbReference>
<comment type="catalytic activity">
    <reaction evidence="3 4">
        <text>holo-[ACP] + malonyl-CoA = malonyl-[ACP] + CoA</text>
        <dbReference type="Rhea" id="RHEA:41792"/>
        <dbReference type="Rhea" id="RHEA-COMP:9623"/>
        <dbReference type="Rhea" id="RHEA-COMP:9685"/>
        <dbReference type="ChEBI" id="CHEBI:57287"/>
        <dbReference type="ChEBI" id="CHEBI:57384"/>
        <dbReference type="ChEBI" id="CHEBI:64479"/>
        <dbReference type="ChEBI" id="CHEBI:78449"/>
        <dbReference type="EC" id="2.3.1.39"/>
    </reaction>
</comment>
<evidence type="ECO:0000256" key="2">
    <source>
        <dbReference type="ARBA" id="ARBA00023315"/>
    </source>
</evidence>
<proteinExistence type="inferred from homology"/>
<name>A0A2M8ETE7_9BACT</name>
<evidence type="ECO:0000313" key="9">
    <source>
        <dbReference type="Proteomes" id="UP000229816"/>
    </source>
</evidence>
<dbReference type="Gene3D" id="3.30.70.250">
    <property type="entry name" value="Malonyl-CoA ACP transacylase, ACP-binding"/>
    <property type="match status" value="1"/>
</dbReference>
<dbReference type="EMBL" id="PFSF01000011">
    <property type="protein sequence ID" value="PJC28389.1"/>
    <property type="molecule type" value="Genomic_DNA"/>
</dbReference>
<protein>
    <recommendedName>
        <fullName evidence="4">Malonyl CoA-acyl carrier protein transacylase</fullName>
        <ecNumber evidence="4">2.3.1.39</ecNumber>
    </recommendedName>
</protein>
<evidence type="ECO:0000256" key="3">
    <source>
        <dbReference type="ARBA" id="ARBA00048462"/>
    </source>
</evidence>
<feature type="transmembrane region" description="Helical" evidence="6">
    <location>
        <begin position="306"/>
        <end position="325"/>
    </location>
</feature>
<dbReference type="Gene3D" id="3.40.366.10">
    <property type="entry name" value="Malonyl-Coenzyme A Acyl Carrier Protein, domain 2"/>
    <property type="match status" value="1"/>
</dbReference>
<dbReference type="EC" id="2.3.1.39" evidence="4"/>
<keyword evidence="6" id="KW-0472">Membrane</keyword>
<feature type="domain" description="Malonyl-CoA:ACP transacylase (MAT)" evidence="7">
    <location>
        <begin position="23"/>
        <end position="319"/>
    </location>
</feature>
<gene>
    <name evidence="8" type="ORF">CO054_00430</name>
</gene>
<reference evidence="9" key="1">
    <citation type="submission" date="2017-09" db="EMBL/GenBank/DDBJ databases">
        <title>Depth-based differentiation of microbial function through sediment-hosted aquifers and enrichment of novel symbionts in the deep terrestrial subsurface.</title>
        <authorList>
            <person name="Probst A.J."/>
            <person name="Ladd B."/>
            <person name="Jarett J.K."/>
            <person name="Geller-Mcgrath D.E."/>
            <person name="Sieber C.M.K."/>
            <person name="Emerson J.B."/>
            <person name="Anantharaman K."/>
            <person name="Thomas B.C."/>
            <person name="Malmstrom R."/>
            <person name="Stieglmeier M."/>
            <person name="Klingl A."/>
            <person name="Woyke T."/>
            <person name="Ryan C.M."/>
            <person name="Banfield J.F."/>
        </authorList>
    </citation>
    <scope>NUCLEOTIDE SEQUENCE [LARGE SCALE GENOMIC DNA]</scope>
</reference>
<dbReference type="PANTHER" id="PTHR42681:SF1">
    <property type="entry name" value="MALONYL-COA-ACYL CARRIER PROTEIN TRANSACYLASE, MITOCHONDRIAL"/>
    <property type="match status" value="1"/>
</dbReference>
<organism evidence="8 9">
    <name type="scientific">Candidatus Shapirobacteria bacterium CG_4_9_14_0_2_um_filter_39_11</name>
    <dbReference type="NCBI Taxonomy" id="1974478"/>
    <lineage>
        <taxon>Bacteria</taxon>
        <taxon>Candidatus Shapironibacteriota</taxon>
    </lineage>
</organism>
<keyword evidence="2 4" id="KW-0012">Acyltransferase</keyword>
<evidence type="ECO:0000256" key="6">
    <source>
        <dbReference type="SAM" id="Phobius"/>
    </source>
</evidence>
<dbReference type="GO" id="GO:0005835">
    <property type="term" value="C:fatty acid synthase complex"/>
    <property type="evidence" value="ECO:0007669"/>
    <property type="project" value="InterPro"/>
</dbReference>
<evidence type="ECO:0000256" key="4">
    <source>
        <dbReference type="PIRNR" id="PIRNR000446"/>
    </source>
</evidence>
<comment type="similarity">
    <text evidence="4">Belongs to the fabD family.</text>
</comment>
<feature type="active site" evidence="5">
    <location>
        <position position="114"/>
    </location>
</feature>
<dbReference type="GO" id="GO:0004312">
    <property type="term" value="F:fatty acid synthase activity"/>
    <property type="evidence" value="ECO:0007669"/>
    <property type="project" value="InterPro"/>
</dbReference>
<dbReference type="PIRSF" id="PIRSF000446">
    <property type="entry name" value="Mct"/>
    <property type="match status" value="1"/>
</dbReference>
<evidence type="ECO:0000256" key="5">
    <source>
        <dbReference type="PIRSR" id="PIRSR000446-1"/>
    </source>
</evidence>
<dbReference type="SUPFAM" id="SSF52151">
    <property type="entry name" value="FabD/lysophospholipase-like"/>
    <property type="match status" value="1"/>
</dbReference>
<keyword evidence="1 4" id="KW-0808">Transferase</keyword>
<dbReference type="SMART" id="SM00827">
    <property type="entry name" value="PKS_AT"/>
    <property type="match status" value="1"/>
</dbReference>
<keyword evidence="6" id="KW-1133">Transmembrane helix</keyword>
<dbReference type="InterPro" id="IPR001227">
    <property type="entry name" value="Ac_transferase_dom_sf"/>
</dbReference>
<keyword evidence="6" id="KW-0812">Transmembrane</keyword>